<organism evidence="1 2">
    <name type="scientific">Electrophorus voltai</name>
    <dbReference type="NCBI Taxonomy" id="2609070"/>
    <lineage>
        <taxon>Eukaryota</taxon>
        <taxon>Metazoa</taxon>
        <taxon>Chordata</taxon>
        <taxon>Craniata</taxon>
        <taxon>Vertebrata</taxon>
        <taxon>Euteleostomi</taxon>
        <taxon>Actinopterygii</taxon>
        <taxon>Neopterygii</taxon>
        <taxon>Teleostei</taxon>
        <taxon>Ostariophysi</taxon>
        <taxon>Gymnotiformes</taxon>
        <taxon>Gymnotoidei</taxon>
        <taxon>Gymnotidae</taxon>
        <taxon>Electrophorus</taxon>
    </lineage>
</organism>
<reference evidence="1" key="1">
    <citation type="submission" date="2023-03" db="EMBL/GenBank/DDBJ databases">
        <title>Electrophorus voltai genome.</title>
        <authorList>
            <person name="Bian C."/>
        </authorList>
    </citation>
    <scope>NUCLEOTIDE SEQUENCE</scope>
    <source>
        <strain evidence="1">CB-2022</strain>
        <tissue evidence="1">Muscle</tissue>
    </source>
</reference>
<accession>A0AAD9DRN4</accession>
<name>A0AAD9DRN4_9TELE</name>
<evidence type="ECO:0000313" key="2">
    <source>
        <dbReference type="Proteomes" id="UP001239994"/>
    </source>
</evidence>
<keyword evidence="2" id="KW-1185">Reference proteome</keyword>
<dbReference type="EMBL" id="JAROKS010000020">
    <property type="protein sequence ID" value="KAK1791581.1"/>
    <property type="molecule type" value="Genomic_DNA"/>
</dbReference>
<comment type="caution">
    <text evidence="1">The sequence shown here is derived from an EMBL/GenBank/DDBJ whole genome shotgun (WGS) entry which is preliminary data.</text>
</comment>
<gene>
    <name evidence="1" type="ORF">P4O66_013581</name>
</gene>
<evidence type="ECO:0000313" key="1">
    <source>
        <dbReference type="EMBL" id="KAK1791581.1"/>
    </source>
</evidence>
<dbReference type="Proteomes" id="UP001239994">
    <property type="component" value="Unassembled WGS sequence"/>
</dbReference>
<sequence>MRLNILGARRVVAPVLLRPERKSADRSQVVQTQAKIQRPSIVQTLQVAISLLLEDQSKDKQAGFLLAQAGLKGPRASFYSEKAVLPEQR</sequence>
<dbReference type="AlphaFoldDB" id="A0AAD9DRN4"/>
<protein>
    <submittedName>
        <fullName evidence="1">Uncharacterized protein</fullName>
    </submittedName>
</protein>
<proteinExistence type="predicted"/>